<accession>A0A7H0GIG4</accession>
<evidence type="ECO:0000313" key="4">
    <source>
        <dbReference type="Proteomes" id="UP000516028"/>
    </source>
</evidence>
<feature type="chain" id="PRO_5028876687" evidence="1">
    <location>
        <begin position="30"/>
        <end position="81"/>
    </location>
</feature>
<dbReference type="AlphaFoldDB" id="A0A7H0GIG4"/>
<feature type="signal peptide" evidence="1">
    <location>
        <begin position="1"/>
        <end position="29"/>
    </location>
</feature>
<dbReference type="Pfam" id="PF05433">
    <property type="entry name" value="Rick_17kDa_Anti"/>
    <property type="match status" value="1"/>
</dbReference>
<dbReference type="PROSITE" id="PS51257">
    <property type="entry name" value="PROKAR_LIPOPROTEIN"/>
    <property type="match status" value="1"/>
</dbReference>
<sequence>MKNIRIIISTAICAATLSLVGCSSNPTNAQVGTGVGAVAGGLVGNAVFGNTIGTVGGAAAGALIGNQVGRNHDYDRRGYGY</sequence>
<evidence type="ECO:0000259" key="2">
    <source>
        <dbReference type="Pfam" id="PF05433"/>
    </source>
</evidence>
<reference evidence="3 4" key="1">
    <citation type="submission" date="2020-08" db="EMBL/GenBank/DDBJ databases">
        <title>Genome sequence of Diaphorobacter aerolatus KACC 16536T.</title>
        <authorList>
            <person name="Hyun D.-W."/>
            <person name="Bae J.-W."/>
        </authorList>
    </citation>
    <scope>NUCLEOTIDE SEQUENCE [LARGE SCALE GENOMIC DNA]</scope>
    <source>
        <strain evidence="3 4">KACC 16536</strain>
    </source>
</reference>
<name>A0A7H0GIG4_9BURK</name>
<protein>
    <submittedName>
        <fullName evidence="3">Glycine zipper 2TM domain-containing protein</fullName>
    </submittedName>
</protein>
<dbReference type="Proteomes" id="UP000516028">
    <property type="component" value="Chromosome"/>
</dbReference>
<dbReference type="EMBL" id="CP060783">
    <property type="protein sequence ID" value="QNP48080.1"/>
    <property type="molecule type" value="Genomic_DNA"/>
</dbReference>
<gene>
    <name evidence="3" type="ORF">H9K75_18710</name>
</gene>
<evidence type="ECO:0000313" key="3">
    <source>
        <dbReference type="EMBL" id="QNP48080.1"/>
    </source>
</evidence>
<dbReference type="GO" id="GO:0019867">
    <property type="term" value="C:outer membrane"/>
    <property type="evidence" value="ECO:0007669"/>
    <property type="project" value="InterPro"/>
</dbReference>
<dbReference type="InterPro" id="IPR008816">
    <property type="entry name" value="Gly_zipper_2TM_dom"/>
</dbReference>
<proteinExistence type="predicted"/>
<keyword evidence="4" id="KW-1185">Reference proteome</keyword>
<dbReference type="KEGG" id="daer:H9K75_18710"/>
<evidence type="ECO:0000256" key="1">
    <source>
        <dbReference type="SAM" id="SignalP"/>
    </source>
</evidence>
<keyword evidence="1" id="KW-0732">Signal</keyword>
<organism evidence="3 4">
    <name type="scientific">Diaphorobacter aerolatus</name>
    <dbReference type="NCBI Taxonomy" id="1288495"/>
    <lineage>
        <taxon>Bacteria</taxon>
        <taxon>Pseudomonadati</taxon>
        <taxon>Pseudomonadota</taxon>
        <taxon>Betaproteobacteria</taxon>
        <taxon>Burkholderiales</taxon>
        <taxon>Comamonadaceae</taxon>
        <taxon>Diaphorobacter</taxon>
    </lineage>
</organism>
<dbReference type="RefSeq" id="WP_187723755.1">
    <property type="nucleotide sequence ID" value="NZ_CP060783.1"/>
</dbReference>
<feature type="domain" description="Glycine zipper 2TM" evidence="2">
    <location>
        <begin position="32"/>
        <end position="69"/>
    </location>
</feature>